<evidence type="ECO:0000256" key="3">
    <source>
        <dbReference type="ARBA" id="ARBA00022801"/>
    </source>
</evidence>
<keyword evidence="2" id="KW-0479">Metal-binding</keyword>
<gene>
    <name evidence="6" type="ORF">HMPREF0202_00908</name>
</gene>
<evidence type="ECO:0000256" key="1">
    <source>
        <dbReference type="ARBA" id="ARBA00009792"/>
    </source>
</evidence>
<accession>U7VDJ0</accession>
<dbReference type="PANTHER" id="PTHR46017:SF2">
    <property type="entry name" value="MANNOSYLGLYCERATE HYDROLASE"/>
    <property type="match status" value="1"/>
</dbReference>
<comment type="similarity">
    <text evidence="1">Belongs to the glycosyl hydrolase 38 family.</text>
</comment>
<evidence type="ECO:0000256" key="2">
    <source>
        <dbReference type="ARBA" id="ARBA00022723"/>
    </source>
</evidence>
<dbReference type="InterPro" id="IPR027291">
    <property type="entry name" value="Glyco_hydro_38_N_sf"/>
</dbReference>
<dbReference type="Gene3D" id="3.20.110.10">
    <property type="entry name" value="Glycoside hydrolase 38, N terminal domain"/>
    <property type="match status" value="1"/>
</dbReference>
<sequence length="854" mass="98830">MSRDIKILMHTHWDREWYFTKAETQVLLRNHMFEVIEFLEKNEDIIYVLDGQSVMLDDFIEFAPKWKERTESLVKKGALRVGPWYTQTDLLLVHGESIIRNLYYGMEKALEYGDVMKVGYAPDTFGHSAQMPQIYSQFGIDSTFFWRGYSELKGEKSDFLWKGIDGSVIFGVNLATGYQGAKYLESDKDELKVRMDKIMKVLDKYSAGDARLVMNGHDQMPIQKNIHSIMENIRDFYKGDKVSVSDFESYVDSLKGLVLESVEGELNHSKHARIHKTITSTRMDIKLLNTELEYKIYNVLEPLALLGKELNIDYPHEIFEKCLKELFGAHAHDSIGGCNSDLVNRDIKQRLTQVKEILDTQIELYMRLISLASTNENRNIVTLYNYLPYKRSNEKVEMEFITRTSDFKIFNGDKEVDYLLLNQELVDAGLIDRQVAARLLDIKVFKSKVAFVIDEIDGLSVKYLTYEDGEIYSLRSEKKVETSVENSLYKIYVENNKLNLLIKNEDRVIDDVFSIETSGDAGDSYDYSPPHKDLILNSKDVKIEKCEVLKSKNQSVLKYDLIYSAPKNQKSRDEKVLDGKAIFGVTISLGEGDVVNLAIDHTNYLEDTRFRAVLNTEILTNTVESDSHLCVVEKPVYFEKELSIWEEDKWAEKPVSIETFNSYVSLKDEKEIATIFSYGLKEYEVVDKKIFITLFRTFSHLGKRELINRPGRPSGIEIETPDNLLYKESFNFKLGFTFVKTDKNSSEKAKEFLTPVEGYQLKEFNRFNINIPNVRKNITTNLNLTLKGCVVSALKESEKTGETFIRVFNPTEKEVELVFNEGVFFSNMFEEKLDTLKEYKIKSQEILNILIERK</sequence>
<protein>
    <recommendedName>
        <fullName evidence="5">Glycoside hydrolase family 38 central domain-containing protein</fullName>
    </recommendedName>
</protein>
<keyword evidence="3" id="KW-0378">Hydrolase</keyword>
<name>U7VDJ0_9FUSO</name>
<evidence type="ECO:0000313" key="6">
    <source>
        <dbReference type="EMBL" id="ERT69174.1"/>
    </source>
</evidence>
<dbReference type="GO" id="GO:0004559">
    <property type="term" value="F:alpha-mannosidase activity"/>
    <property type="evidence" value="ECO:0007669"/>
    <property type="project" value="InterPro"/>
</dbReference>
<dbReference type="GO" id="GO:0030246">
    <property type="term" value="F:carbohydrate binding"/>
    <property type="evidence" value="ECO:0007669"/>
    <property type="project" value="InterPro"/>
</dbReference>
<comment type="caution">
    <text evidence="6">The sequence shown here is derived from an EMBL/GenBank/DDBJ whole genome shotgun (WGS) entry which is preliminary data.</text>
</comment>
<dbReference type="CDD" id="cd10815">
    <property type="entry name" value="GH38N_AMII_EcMngB_like"/>
    <property type="match status" value="1"/>
</dbReference>
<reference evidence="6 7" key="1">
    <citation type="submission" date="2013-08" db="EMBL/GenBank/DDBJ databases">
        <authorList>
            <person name="Weinstock G."/>
            <person name="Sodergren E."/>
            <person name="Wylie T."/>
            <person name="Fulton L."/>
            <person name="Fulton R."/>
            <person name="Fronick C."/>
            <person name="O'Laughlin M."/>
            <person name="Godfrey J."/>
            <person name="Miner T."/>
            <person name="Herter B."/>
            <person name="Appelbaum E."/>
            <person name="Cordes M."/>
            <person name="Lek S."/>
            <person name="Wollam A."/>
            <person name="Pepin K.H."/>
            <person name="Palsikar V.B."/>
            <person name="Mitreva M."/>
            <person name="Wilson R.K."/>
        </authorList>
    </citation>
    <scope>NUCLEOTIDE SEQUENCE [LARGE SCALE GENOMIC DNA]</scope>
    <source>
        <strain evidence="6 7">ATCC BAA-474</strain>
    </source>
</reference>
<dbReference type="AlphaFoldDB" id="U7VDJ0"/>
<dbReference type="InterPro" id="IPR028995">
    <property type="entry name" value="Glyco_hydro_57/38_cen_sf"/>
</dbReference>
<dbReference type="eggNOG" id="COG0383">
    <property type="taxonomic scope" value="Bacteria"/>
</dbReference>
<dbReference type="RefSeq" id="WP_023050453.1">
    <property type="nucleotide sequence ID" value="NZ_CP173065.2"/>
</dbReference>
<dbReference type="GO" id="GO:0046872">
    <property type="term" value="F:metal ion binding"/>
    <property type="evidence" value="ECO:0007669"/>
    <property type="project" value="UniProtKB-KW"/>
</dbReference>
<dbReference type="Proteomes" id="UP000017081">
    <property type="component" value="Unassembled WGS sequence"/>
</dbReference>
<dbReference type="STRING" id="1319815.HMPREF0202_00908"/>
<dbReference type="GO" id="GO:0009313">
    <property type="term" value="P:oligosaccharide catabolic process"/>
    <property type="evidence" value="ECO:0007669"/>
    <property type="project" value="TreeGrafter"/>
</dbReference>
<dbReference type="PATRIC" id="fig|1319815.3.peg.872"/>
<dbReference type="InterPro" id="IPR037094">
    <property type="entry name" value="Glyco_hydro_38_cen_sf"/>
</dbReference>
<keyword evidence="4" id="KW-0326">Glycosidase</keyword>
<dbReference type="Gene3D" id="2.70.98.30">
    <property type="entry name" value="Golgi alpha-mannosidase II, domain 4"/>
    <property type="match status" value="1"/>
</dbReference>
<dbReference type="PANTHER" id="PTHR46017">
    <property type="entry name" value="ALPHA-MANNOSIDASE 2C1"/>
    <property type="match status" value="1"/>
</dbReference>
<feature type="domain" description="Glycoside hydrolase family 38 central" evidence="5">
    <location>
        <begin position="280"/>
        <end position="351"/>
    </location>
</feature>
<evidence type="ECO:0000259" key="5">
    <source>
        <dbReference type="SMART" id="SM00872"/>
    </source>
</evidence>
<keyword evidence="7" id="KW-1185">Reference proteome</keyword>
<dbReference type="InterPro" id="IPR000602">
    <property type="entry name" value="Glyco_hydro_38_N"/>
</dbReference>
<dbReference type="InterPro" id="IPR011013">
    <property type="entry name" value="Gal_mutarotase_sf_dom"/>
</dbReference>
<dbReference type="InterPro" id="IPR015341">
    <property type="entry name" value="Glyco_hydro_38_cen"/>
</dbReference>
<proteinExistence type="inferred from homology"/>
<organism evidence="6 7">
    <name type="scientific">Cetobacterium somerae ATCC BAA-474</name>
    <dbReference type="NCBI Taxonomy" id="1319815"/>
    <lineage>
        <taxon>Bacteria</taxon>
        <taxon>Fusobacteriati</taxon>
        <taxon>Fusobacteriota</taxon>
        <taxon>Fusobacteriia</taxon>
        <taxon>Fusobacteriales</taxon>
        <taxon>Fusobacteriaceae</taxon>
        <taxon>Cetobacterium</taxon>
    </lineage>
</organism>
<evidence type="ECO:0000256" key="4">
    <source>
        <dbReference type="ARBA" id="ARBA00023295"/>
    </source>
</evidence>
<dbReference type="EMBL" id="AXZF01000033">
    <property type="protein sequence ID" value="ERT69174.1"/>
    <property type="molecule type" value="Genomic_DNA"/>
</dbReference>
<dbReference type="Gene3D" id="1.20.1270.50">
    <property type="entry name" value="Glycoside hydrolase family 38, central domain"/>
    <property type="match status" value="1"/>
</dbReference>
<dbReference type="InterPro" id="IPR011330">
    <property type="entry name" value="Glyco_hydro/deAcase_b/a-brl"/>
</dbReference>
<dbReference type="SMART" id="SM00872">
    <property type="entry name" value="Alpha-mann_mid"/>
    <property type="match status" value="1"/>
</dbReference>
<dbReference type="Pfam" id="PF01074">
    <property type="entry name" value="Glyco_hydro_38N"/>
    <property type="match status" value="1"/>
</dbReference>
<dbReference type="SUPFAM" id="SSF88713">
    <property type="entry name" value="Glycoside hydrolase/deacetylase"/>
    <property type="match status" value="1"/>
</dbReference>
<dbReference type="SUPFAM" id="SSF74650">
    <property type="entry name" value="Galactose mutarotase-like"/>
    <property type="match status" value="1"/>
</dbReference>
<dbReference type="SUPFAM" id="SSF88688">
    <property type="entry name" value="Families 57/38 glycoside transferase middle domain"/>
    <property type="match status" value="1"/>
</dbReference>
<dbReference type="HOGENOM" id="CLU_003442_2_1_0"/>
<dbReference type="Pfam" id="PF09261">
    <property type="entry name" value="Alpha-mann_mid"/>
    <property type="match status" value="1"/>
</dbReference>
<dbReference type="GO" id="GO:0006013">
    <property type="term" value="P:mannose metabolic process"/>
    <property type="evidence" value="ECO:0007669"/>
    <property type="project" value="InterPro"/>
</dbReference>
<evidence type="ECO:0000313" key="7">
    <source>
        <dbReference type="Proteomes" id="UP000017081"/>
    </source>
</evidence>